<dbReference type="InterPro" id="IPR008979">
    <property type="entry name" value="Galactose-bd-like_sf"/>
</dbReference>
<evidence type="ECO:0000256" key="2">
    <source>
        <dbReference type="ARBA" id="ARBA00012729"/>
    </source>
</evidence>
<evidence type="ECO:0000256" key="4">
    <source>
        <dbReference type="ARBA" id="ARBA00023295"/>
    </source>
</evidence>
<dbReference type="EC" id="3.2.1.14" evidence="2"/>
<protein>
    <recommendedName>
        <fullName evidence="2">chitinase</fullName>
        <ecNumber evidence="2">3.2.1.14</ecNumber>
    </recommendedName>
</protein>
<dbReference type="Gene3D" id="3.20.20.80">
    <property type="entry name" value="Glycosidases"/>
    <property type="match status" value="1"/>
</dbReference>
<dbReference type="InterPro" id="IPR050542">
    <property type="entry name" value="Glycosyl_Hydrlase18_Chitinase"/>
</dbReference>
<evidence type="ECO:0000313" key="11">
    <source>
        <dbReference type="Proteomes" id="UP000619293"/>
    </source>
</evidence>
<dbReference type="SMART" id="SM00636">
    <property type="entry name" value="Glyco_18"/>
    <property type="match status" value="1"/>
</dbReference>
<evidence type="ECO:0000256" key="6">
    <source>
        <dbReference type="RuleBase" id="RU000489"/>
    </source>
</evidence>
<dbReference type="SMART" id="SM00060">
    <property type="entry name" value="FN3"/>
    <property type="match status" value="3"/>
</dbReference>
<dbReference type="EMBL" id="BONG01000006">
    <property type="protein sequence ID" value="GIF87893.1"/>
    <property type="molecule type" value="Genomic_DNA"/>
</dbReference>
<dbReference type="GO" id="GO:0000272">
    <property type="term" value="P:polysaccharide catabolic process"/>
    <property type="evidence" value="ECO:0007669"/>
    <property type="project" value="UniProtKB-KW"/>
</dbReference>
<feature type="domain" description="Fibronectin type-III" evidence="8">
    <location>
        <begin position="255"/>
        <end position="336"/>
    </location>
</feature>
<evidence type="ECO:0000256" key="7">
    <source>
        <dbReference type="SAM" id="SignalP"/>
    </source>
</evidence>
<feature type="domain" description="Fibronectin type-III" evidence="8">
    <location>
        <begin position="167"/>
        <end position="249"/>
    </location>
</feature>
<dbReference type="SUPFAM" id="SSF51445">
    <property type="entry name" value="(Trans)glycosidases"/>
    <property type="match status" value="1"/>
</dbReference>
<dbReference type="CDD" id="cd02871">
    <property type="entry name" value="GH18_chitinase_D-like"/>
    <property type="match status" value="1"/>
</dbReference>
<dbReference type="InterPro" id="IPR017853">
    <property type="entry name" value="GH"/>
</dbReference>
<gene>
    <name evidence="10" type="ORF">Cch02nite_13370</name>
</gene>
<accession>A0A8J3JW07</accession>
<dbReference type="PROSITE" id="PS51910">
    <property type="entry name" value="GH18_2"/>
    <property type="match status" value="1"/>
</dbReference>
<evidence type="ECO:0000259" key="9">
    <source>
        <dbReference type="PROSITE" id="PS51910"/>
    </source>
</evidence>
<dbReference type="InterPro" id="IPR003961">
    <property type="entry name" value="FN3_dom"/>
</dbReference>
<organism evidence="10 11">
    <name type="scientific">Catellatospora chokoriensis</name>
    <dbReference type="NCBI Taxonomy" id="310353"/>
    <lineage>
        <taxon>Bacteria</taxon>
        <taxon>Bacillati</taxon>
        <taxon>Actinomycetota</taxon>
        <taxon>Actinomycetes</taxon>
        <taxon>Micromonosporales</taxon>
        <taxon>Micromonosporaceae</taxon>
        <taxon>Catellatospora</taxon>
    </lineage>
</organism>
<feature type="domain" description="Fibronectin type-III" evidence="8">
    <location>
        <begin position="342"/>
        <end position="423"/>
    </location>
</feature>
<comment type="similarity">
    <text evidence="1">Belongs to the glycosyl hydrolase 18 family. Chitinase class II subfamily.</text>
</comment>
<dbReference type="InterPro" id="IPR001223">
    <property type="entry name" value="Glyco_hydro18_cat"/>
</dbReference>
<dbReference type="PROSITE" id="PS50853">
    <property type="entry name" value="FN3"/>
    <property type="match status" value="3"/>
</dbReference>
<dbReference type="PROSITE" id="PS01095">
    <property type="entry name" value="GH18_1"/>
    <property type="match status" value="1"/>
</dbReference>
<comment type="caution">
    <text evidence="10">The sequence shown here is derived from an EMBL/GenBank/DDBJ whole genome shotgun (WGS) entry which is preliminary data.</text>
</comment>
<dbReference type="PANTHER" id="PTHR45708">
    <property type="entry name" value="ENDOCHITINASE"/>
    <property type="match status" value="1"/>
</dbReference>
<keyword evidence="7" id="KW-0732">Signal</keyword>
<sequence length="766" mass="78068">MTRRPLSLAAALSLLVAVGVLAVATPASAANLLANPGFENGTLSPWSCTGGLGSVVSSPVRTGTKALQGAASASDNAKCSQTVAVQPNTAYALTGWVRGNYVYLGIDGGASTWTPGAAAFTQLTVNFTTGASQTSVVVYTHGWYGQGTYFADDISLDGPGGTGVPGVPGNPSVGTITNTSIALSWGASSGTVTGYRVYEGTTVRATVTGTSTTITGLAACSAHSYTVAAYNATGESAKTSAASATTTGCTSVPPTPGGLAVGTITNTSIALSWNASSGATGYRVYEGTTQVASGTGTTATVSGLATCSAHTYTVAAYNASGESAKSGGVSATTTGCTTVPPTPAGLTVTGTTNTSVSLSWSASSGATGYRVYEGTTQVASGTGTTATVSGLATCSAHAYTVAAYNASGESAKSGAVSATTTGCVNTGLPKHALIGYLHASFANGSGYLRMADVPSSWDIINLAFGEPTSVTSGDIRFRQCPVAECPNVESEADFIAAIRAKQAQGKKVLISIGGANGQVQLTSTAARDTFVNSVSAIIDKYGLNGLDIDFEGHSLFLNAGDGDIRNPTTPVIVNLISALRTLKARYGSGFILTMAPETFFVQLGYQFYGGTCSGCDNRAGSYLPVIYALRNDITVLHVQDYNSGPIMGLDNQYHNMGAADFHIAMTDMLAAGFPVANTGVTFPALREDQIAFGVPAAVSAGGGYTTPAQVQQAVNCLVKNQNCGGYTLRGGTSPDFRGLMTWSINWDRYYNWEFSNSHEPFLNALP</sequence>
<reference evidence="10 11" key="1">
    <citation type="submission" date="2021-01" db="EMBL/GenBank/DDBJ databases">
        <title>Whole genome shotgun sequence of Catellatospora chokoriensis NBRC 107358.</title>
        <authorList>
            <person name="Komaki H."/>
            <person name="Tamura T."/>
        </authorList>
    </citation>
    <scope>NUCLEOTIDE SEQUENCE [LARGE SCALE GENOMIC DNA]</scope>
    <source>
        <strain evidence="10 11">NBRC 107358</strain>
    </source>
</reference>
<evidence type="ECO:0000256" key="5">
    <source>
        <dbReference type="ARBA" id="ARBA00023326"/>
    </source>
</evidence>
<name>A0A8J3JW07_9ACTN</name>
<evidence type="ECO:0000313" key="10">
    <source>
        <dbReference type="EMBL" id="GIF87893.1"/>
    </source>
</evidence>
<dbReference type="Gene3D" id="2.60.120.260">
    <property type="entry name" value="Galactose-binding domain-like"/>
    <property type="match status" value="1"/>
</dbReference>
<keyword evidence="11" id="KW-1185">Reference proteome</keyword>
<dbReference type="InterPro" id="IPR003305">
    <property type="entry name" value="CenC_carb-bd"/>
</dbReference>
<dbReference type="SUPFAM" id="SSF49265">
    <property type="entry name" value="Fibronectin type III"/>
    <property type="match status" value="2"/>
</dbReference>
<keyword evidence="5" id="KW-0119">Carbohydrate metabolism</keyword>
<dbReference type="Gene3D" id="2.60.40.10">
    <property type="entry name" value="Immunoglobulins"/>
    <property type="match status" value="3"/>
</dbReference>
<keyword evidence="5" id="KW-0624">Polysaccharide degradation</keyword>
<evidence type="ECO:0000256" key="3">
    <source>
        <dbReference type="ARBA" id="ARBA00022801"/>
    </source>
</evidence>
<dbReference type="Proteomes" id="UP000619293">
    <property type="component" value="Unassembled WGS sequence"/>
</dbReference>
<dbReference type="SUPFAM" id="SSF49785">
    <property type="entry name" value="Galactose-binding domain-like"/>
    <property type="match status" value="1"/>
</dbReference>
<dbReference type="RefSeq" id="WP_239120359.1">
    <property type="nucleotide sequence ID" value="NZ_BAAALB010000010.1"/>
</dbReference>
<keyword evidence="4 6" id="KW-0326">Glycosidase</keyword>
<dbReference type="Pfam" id="PF02018">
    <property type="entry name" value="CBM_4_9"/>
    <property type="match status" value="1"/>
</dbReference>
<dbReference type="InterPro" id="IPR011583">
    <property type="entry name" value="Chitinase_II/V-like_cat"/>
</dbReference>
<dbReference type="PANTHER" id="PTHR45708:SF49">
    <property type="entry name" value="ENDOCHITINASE"/>
    <property type="match status" value="1"/>
</dbReference>
<dbReference type="CDD" id="cd00063">
    <property type="entry name" value="FN3"/>
    <property type="match status" value="2"/>
</dbReference>
<dbReference type="GO" id="GO:0008843">
    <property type="term" value="F:endochitinase activity"/>
    <property type="evidence" value="ECO:0007669"/>
    <property type="project" value="UniProtKB-EC"/>
</dbReference>
<feature type="chain" id="PRO_5035250700" description="chitinase" evidence="7">
    <location>
        <begin position="30"/>
        <end position="766"/>
    </location>
</feature>
<dbReference type="Pfam" id="PF00704">
    <property type="entry name" value="Glyco_hydro_18"/>
    <property type="match status" value="1"/>
</dbReference>
<dbReference type="GO" id="GO:0008061">
    <property type="term" value="F:chitin binding"/>
    <property type="evidence" value="ECO:0007669"/>
    <property type="project" value="InterPro"/>
</dbReference>
<keyword evidence="3 6" id="KW-0378">Hydrolase</keyword>
<feature type="domain" description="GH18" evidence="9">
    <location>
        <begin position="431"/>
        <end position="765"/>
    </location>
</feature>
<dbReference type="AlphaFoldDB" id="A0A8J3JW07"/>
<feature type="signal peptide" evidence="7">
    <location>
        <begin position="1"/>
        <end position="29"/>
    </location>
</feature>
<dbReference type="Pfam" id="PF00041">
    <property type="entry name" value="fn3"/>
    <property type="match status" value="3"/>
</dbReference>
<dbReference type="InterPro" id="IPR036116">
    <property type="entry name" value="FN3_sf"/>
</dbReference>
<dbReference type="InterPro" id="IPR001579">
    <property type="entry name" value="Glyco_hydro_18_chit_AS"/>
</dbReference>
<dbReference type="InterPro" id="IPR013783">
    <property type="entry name" value="Ig-like_fold"/>
</dbReference>
<evidence type="ECO:0000259" key="8">
    <source>
        <dbReference type="PROSITE" id="PS50853"/>
    </source>
</evidence>
<proteinExistence type="inferred from homology"/>
<evidence type="ECO:0000256" key="1">
    <source>
        <dbReference type="ARBA" id="ARBA00009121"/>
    </source>
</evidence>